<keyword evidence="1" id="KW-0175">Coiled coil</keyword>
<feature type="coiled-coil region" evidence="1">
    <location>
        <begin position="136"/>
        <end position="177"/>
    </location>
</feature>
<dbReference type="AlphaFoldDB" id="A0A8D8Z2P9"/>
<feature type="coiled-coil region" evidence="1">
    <location>
        <begin position="18"/>
        <end position="52"/>
    </location>
</feature>
<name>A0A8D8Z2P9_9HEMI</name>
<organism evidence="2">
    <name type="scientific">Cacopsylla melanoneura</name>
    <dbReference type="NCBI Taxonomy" id="428564"/>
    <lineage>
        <taxon>Eukaryota</taxon>
        <taxon>Metazoa</taxon>
        <taxon>Ecdysozoa</taxon>
        <taxon>Arthropoda</taxon>
        <taxon>Hexapoda</taxon>
        <taxon>Insecta</taxon>
        <taxon>Pterygota</taxon>
        <taxon>Neoptera</taxon>
        <taxon>Paraneoptera</taxon>
        <taxon>Hemiptera</taxon>
        <taxon>Sternorrhyncha</taxon>
        <taxon>Psylloidea</taxon>
        <taxon>Psyllidae</taxon>
        <taxon>Psyllinae</taxon>
        <taxon>Cacopsylla</taxon>
    </lineage>
</organism>
<sequence>MSSKNSDNESSRRFNKHLMETEQAFKQMTLKNEQLDDQIVKLRMELEIKKTNLHEAHNTLLSMNDENEAEKTILLSLRRTVRLEREKGEILKKKLEKGNKILELCQDKEREIIEKFEQDTAVIIEQFQQNEQNNSTQEIELKVTNVKQHVEELQQKKQRLVQKIKTLQTQLSHQQNNSGWEGLDQVYAELKALPQDELDLELAEEKYLLSTLKTLMGLYNQTEYLLHDRLK</sequence>
<evidence type="ECO:0000256" key="1">
    <source>
        <dbReference type="SAM" id="Coils"/>
    </source>
</evidence>
<evidence type="ECO:0000313" key="2">
    <source>
        <dbReference type="EMBL" id="CAG6739834.1"/>
    </source>
</evidence>
<dbReference type="EMBL" id="HBUF01415688">
    <property type="protein sequence ID" value="CAG6739834.1"/>
    <property type="molecule type" value="Transcribed_RNA"/>
</dbReference>
<protein>
    <submittedName>
        <fullName evidence="2">Uncharacterized protein</fullName>
    </submittedName>
</protein>
<reference evidence="2" key="1">
    <citation type="submission" date="2021-05" db="EMBL/GenBank/DDBJ databases">
        <authorList>
            <person name="Alioto T."/>
            <person name="Alioto T."/>
            <person name="Gomez Garrido J."/>
        </authorList>
    </citation>
    <scope>NUCLEOTIDE SEQUENCE</scope>
</reference>
<proteinExistence type="predicted"/>
<accession>A0A8D8Z2P9</accession>